<evidence type="ECO:0000256" key="2">
    <source>
        <dbReference type="SAM" id="Phobius"/>
    </source>
</evidence>
<evidence type="ECO:0000313" key="5">
    <source>
        <dbReference type="Proteomes" id="UP000727407"/>
    </source>
</evidence>
<keyword evidence="5" id="KW-1185">Reference proteome</keyword>
<dbReference type="Pfam" id="PF07654">
    <property type="entry name" value="C1-set"/>
    <property type="match status" value="4"/>
</dbReference>
<dbReference type="OrthoDB" id="9945861at2759"/>
<feature type="domain" description="Ig-like" evidence="3">
    <location>
        <begin position="240"/>
        <end position="330"/>
    </location>
</feature>
<dbReference type="InterPro" id="IPR003597">
    <property type="entry name" value="Ig_C1-set"/>
</dbReference>
<evidence type="ECO:0000259" key="3">
    <source>
        <dbReference type="PROSITE" id="PS50835"/>
    </source>
</evidence>
<keyword evidence="1" id="KW-0393">Immunoglobulin domain</keyword>
<feature type="transmembrane region" description="Helical" evidence="2">
    <location>
        <begin position="664"/>
        <end position="687"/>
    </location>
</feature>
<dbReference type="InterPro" id="IPR003006">
    <property type="entry name" value="Ig/MHC_CS"/>
</dbReference>
<feature type="domain" description="Ig-like" evidence="3">
    <location>
        <begin position="44"/>
        <end position="133"/>
    </location>
</feature>
<evidence type="ECO:0000313" key="4">
    <source>
        <dbReference type="EMBL" id="KAF5896130.1"/>
    </source>
</evidence>
<dbReference type="PROSITE" id="PS00290">
    <property type="entry name" value="IG_MHC"/>
    <property type="match status" value="2"/>
</dbReference>
<comment type="caution">
    <text evidence="4">The sequence shown here is derived from an EMBL/GenBank/DDBJ whole genome shotgun (WGS) entry which is preliminary data.</text>
</comment>
<dbReference type="InterPro" id="IPR007110">
    <property type="entry name" value="Ig-like_dom"/>
</dbReference>
<gene>
    <name evidence="4" type="ORF">DAT39_014158</name>
</gene>
<dbReference type="InterPro" id="IPR050380">
    <property type="entry name" value="Immune_Resp_Modulators"/>
</dbReference>
<sequence length="695" mass="76846">MLSQISIDAQQWNEGKEFTCSATHQNKTFNQTWSICKGHPNSEPRISLEKPPLGSILTDTHVTTSCVVETVLQPTVSWLVDGNEKINTGINSERQDESTVSNLTISVEDWTKSRTITCRAEHPCFKTRERTITIPETVQKRPTVEIRRSLADIGKRDSAVLECAASGLPSGELSVTFQANDEKFPEAQYVNLPEGQDTMTACFTIPKTHRTTNCHFTCQIQLSRSIKWKSNSIKNLFDDPSVKLSVVSNEDKSTSMIQKLLCSATGLNPEIKWLPESIKNNDTEVTLNADGRMKVSSELSVPEQEWKRGTTFTCQVSDQGGLKTVQNRTSLCAVTPDHARSAQVYLLGPSSRNMPEEDPVSVTCLLLGHRLQDFSVNCKVGTDNLSSNVTKTENHNNGTESVQRVLKVSAQTWNKHGTISCEVKHPCSIGQTYIVFKIKDPKCPTIRIRGPSDDELSGSHNTSLLCLIDGFLPADISVHWELNGTRLDTSLFTNSPAQFLSGSYSMHSALILSPLKREDGTFSCVVRHESCEKLIISNISNIYASINTNPPSVKLLQGQDELLCLVYGYSPSAINITWLLDSETVQHNGISSSAKGPDGKFIIKSHLNVKASEWKPGASYTCLVEHFTGQVIRTTSKAEFIEKAIYIDDNKSDINTADQAEETWNMACAFVILFIISLIYGCSVTLVKEAILLTI</sequence>
<dbReference type="CDD" id="cd00098">
    <property type="entry name" value="IgC1"/>
    <property type="match status" value="2"/>
</dbReference>
<keyword evidence="2" id="KW-0812">Transmembrane</keyword>
<dbReference type="PANTHER" id="PTHR23411">
    <property type="entry name" value="TAPASIN"/>
    <property type="match status" value="1"/>
</dbReference>
<name>A0A8J4XCR1_CLAMG</name>
<dbReference type="Gene3D" id="2.60.40.10">
    <property type="entry name" value="Immunoglobulins"/>
    <property type="match status" value="6"/>
</dbReference>
<keyword evidence="2" id="KW-0472">Membrane</keyword>
<evidence type="ECO:0000256" key="1">
    <source>
        <dbReference type="ARBA" id="ARBA00023319"/>
    </source>
</evidence>
<proteinExistence type="predicted"/>
<dbReference type="SUPFAM" id="SSF48726">
    <property type="entry name" value="Immunoglobulin"/>
    <property type="match status" value="7"/>
</dbReference>
<keyword evidence="2" id="KW-1133">Transmembrane helix</keyword>
<dbReference type="Proteomes" id="UP000727407">
    <property type="component" value="Unassembled WGS sequence"/>
</dbReference>
<dbReference type="InterPro" id="IPR036179">
    <property type="entry name" value="Ig-like_dom_sf"/>
</dbReference>
<dbReference type="SMART" id="SM00407">
    <property type="entry name" value="IGc1"/>
    <property type="match status" value="4"/>
</dbReference>
<feature type="domain" description="Ig-like" evidence="3">
    <location>
        <begin position="142"/>
        <end position="234"/>
    </location>
</feature>
<dbReference type="AlphaFoldDB" id="A0A8J4XCR1"/>
<feature type="domain" description="Ig-like" evidence="3">
    <location>
        <begin position="544"/>
        <end position="639"/>
    </location>
</feature>
<dbReference type="InterPro" id="IPR013783">
    <property type="entry name" value="Ig-like_fold"/>
</dbReference>
<organism evidence="4 5">
    <name type="scientific">Clarias magur</name>
    <name type="common">Asian catfish</name>
    <name type="synonym">Macropteronotus magur</name>
    <dbReference type="NCBI Taxonomy" id="1594786"/>
    <lineage>
        <taxon>Eukaryota</taxon>
        <taxon>Metazoa</taxon>
        <taxon>Chordata</taxon>
        <taxon>Craniata</taxon>
        <taxon>Vertebrata</taxon>
        <taxon>Euteleostomi</taxon>
        <taxon>Actinopterygii</taxon>
        <taxon>Neopterygii</taxon>
        <taxon>Teleostei</taxon>
        <taxon>Ostariophysi</taxon>
        <taxon>Siluriformes</taxon>
        <taxon>Clariidae</taxon>
        <taxon>Clarias</taxon>
    </lineage>
</organism>
<accession>A0A8J4XCR1</accession>
<dbReference type="EMBL" id="QNUK01000290">
    <property type="protein sequence ID" value="KAF5896130.1"/>
    <property type="molecule type" value="Genomic_DNA"/>
</dbReference>
<feature type="domain" description="Ig-like" evidence="3">
    <location>
        <begin position="444"/>
        <end position="540"/>
    </location>
</feature>
<reference evidence="4" key="1">
    <citation type="submission" date="2020-07" db="EMBL/GenBank/DDBJ databases">
        <title>Clarias magur genome sequencing, assembly and annotation.</title>
        <authorList>
            <person name="Kushwaha B."/>
            <person name="Kumar R."/>
            <person name="Das P."/>
            <person name="Joshi C.G."/>
            <person name="Kumar D."/>
            <person name="Nagpure N.S."/>
            <person name="Pandey M."/>
            <person name="Agarwal S."/>
            <person name="Srivastava S."/>
            <person name="Singh M."/>
            <person name="Sahoo L."/>
            <person name="Jayasankar P."/>
            <person name="Meher P.K."/>
            <person name="Koringa P.G."/>
            <person name="Iquebal M.A."/>
            <person name="Das S.P."/>
            <person name="Bit A."/>
            <person name="Patnaik S."/>
            <person name="Patel N."/>
            <person name="Shah T.M."/>
            <person name="Hinsu A."/>
            <person name="Jena J.K."/>
        </authorList>
    </citation>
    <scope>NUCLEOTIDE SEQUENCE</scope>
    <source>
        <strain evidence="4">CIFAMagur01</strain>
        <tissue evidence="4">Testis</tissue>
    </source>
</reference>
<dbReference type="PROSITE" id="PS50835">
    <property type="entry name" value="IG_LIKE"/>
    <property type="match status" value="5"/>
</dbReference>
<protein>
    <submittedName>
        <fullName evidence="4">Ig heavy chain</fullName>
    </submittedName>
</protein>